<comment type="caution">
    <text evidence="3">The sequence shown here is derived from an EMBL/GenBank/DDBJ whole genome shotgun (WGS) entry which is preliminary data.</text>
</comment>
<feature type="compositionally biased region" description="Basic residues" evidence="1">
    <location>
        <begin position="1"/>
        <end position="12"/>
    </location>
</feature>
<dbReference type="OrthoDB" id="5353310at2759"/>
<keyword evidence="2" id="KW-0812">Transmembrane</keyword>
<reference evidence="3" key="1">
    <citation type="journal article" date="2021" name="IMA Fungus">
        <title>Genomic characterization of three marine fungi, including Emericellopsis atlantica sp. nov. with signatures of a generalist lifestyle and marine biomass degradation.</title>
        <authorList>
            <person name="Hagestad O.C."/>
            <person name="Hou L."/>
            <person name="Andersen J.H."/>
            <person name="Hansen E.H."/>
            <person name="Altermark B."/>
            <person name="Li C."/>
            <person name="Kuhnert E."/>
            <person name="Cox R.J."/>
            <person name="Crous P.W."/>
            <person name="Spatafora J.W."/>
            <person name="Lail K."/>
            <person name="Amirebrahimi M."/>
            <person name="Lipzen A."/>
            <person name="Pangilinan J."/>
            <person name="Andreopoulos W."/>
            <person name="Hayes R.D."/>
            <person name="Ng V."/>
            <person name="Grigoriev I.V."/>
            <person name="Jackson S.A."/>
            <person name="Sutton T.D.S."/>
            <person name="Dobson A.D.W."/>
            <person name="Rama T."/>
        </authorList>
    </citation>
    <scope>NUCLEOTIDE SEQUENCE</scope>
    <source>
        <strain evidence="3">TRa018bII</strain>
    </source>
</reference>
<dbReference type="AlphaFoldDB" id="A0A9P7YRE7"/>
<feature type="region of interest" description="Disordered" evidence="1">
    <location>
        <begin position="1"/>
        <end position="29"/>
    </location>
</feature>
<evidence type="ECO:0000313" key="3">
    <source>
        <dbReference type="EMBL" id="KAG9238356.1"/>
    </source>
</evidence>
<evidence type="ECO:0000256" key="2">
    <source>
        <dbReference type="SAM" id="Phobius"/>
    </source>
</evidence>
<feature type="region of interest" description="Disordered" evidence="1">
    <location>
        <begin position="62"/>
        <end position="86"/>
    </location>
</feature>
<gene>
    <name evidence="3" type="ORF">BJ875DRAFT_480465</name>
</gene>
<name>A0A9P7YRE7_9HELO</name>
<keyword evidence="2" id="KW-1133">Transmembrane helix</keyword>
<evidence type="ECO:0000313" key="4">
    <source>
        <dbReference type="Proteomes" id="UP000824998"/>
    </source>
</evidence>
<dbReference type="Proteomes" id="UP000824998">
    <property type="component" value="Unassembled WGS sequence"/>
</dbReference>
<dbReference type="EMBL" id="MU251371">
    <property type="protein sequence ID" value="KAG9238356.1"/>
    <property type="molecule type" value="Genomic_DNA"/>
</dbReference>
<evidence type="ECO:0000256" key="1">
    <source>
        <dbReference type="SAM" id="MobiDB-lite"/>
    </source>
</evidence>
<accession>A0A9P7YRE7</accession>
<feature type="compositionally biased region" description="Polar residues" evidence="1">
    <location>
        <begin position="16"/>
        <end position="29"/>
    </location>
</feature>
<protein>
    <submittedName>
        <fullName evidence="3">Uncharacterized protein</fullName>
    </submittedName>
</protein>
<keyword evidence="4" id="KW-1185">Reference proteome</keyword>
<sequence length="131" mass="14455">MARPPRSQRPRVNKPSPLQQEISGTPISNVEASPVDLGVVRDPLFWKRFSVAMHDVEKGDIEMASRGSRSNSGSSGGTLGPKYGDEWLQQQKKESRGYCIKGAVCFIALIVALILGLSLGFYYRNKNKSDK</sequence>
<feature type="transmembrane region" description="Helical" evidence="2">
    <location>
        <begin position="98"/>
        <end position="123"/>
    </location>
</feature>
<proteinExistence type="predicted"/>
<organism evidence="3 4">
    <name type="scientific">Amylocarpus encephaloides</name>
    <dbReference type="NCBI Taxonomy" id="45428"/>
    <lineage>
        <taxon>Eukaryota</taxon>
        <taxon>Fungi</taxon>
        <taxon>Dikarya</taxon>
        <taxon>Ascomycota</taxon>
        <taxon>Pezizomycotina</taxon>
        <taxon>Leotiomycetes</taxon>
        <taxon>Helotiales</taxon>
        <taxon>Helotiales incertae sedis</taxon>
        <taxon>Amylocarpus</taxon>
    </lineage>
</organism>
<keyword evidence="2" id="KW-0472">Membrane</keyword>